<keyword evidence="2" id="KW-1185">Reference proteome</keyword>
<organism evidence="1 2">
    <name type="scientific">Petrolisthes cinctipes</name>
    <name type="common">Flat porcelain crab</name>
    <dbReference type="NCBI Taxonomy" id="88211"/>
    <lineage>
        <taxon>Eukaryota</taxon>
        <taxon>Metazoa</taxon>
        <taxon>Ecdysozoa</taxon>
        <taxon>Arthropoda</taxon>
        <taxon>Crustacea</taxon>
        <taxon>Multicrustacea</taxon>
        <taxon>Malacostraca</taxon>
        <taxon>Eumalacostraca</taxon>
        <taxon>Eucarida</taxon>
        <taxon>Decapoda</taxon>
        <taxon>Pleocyemata</taxon>
        <taxon>Anomura</taxon>
        <taxon>Galatheoidea</taxon>
        <taxon>Porcellanidae</taxon>
        <taxon>Petrolisthes</taxon>
    </lineage>
</organism>
<evidence type="ECO:0000313" key="2">
    <source>
        <dbReference type="Proteomes" id="UP001286313"/>
    </source>
</evidence>
<accession>A0AAE1KBQ1</accession>
<evidence type="ECO:0000313" key="1">
    <source>
        <dbReference type="EMBL" id="KAK3868208.1"/>
    </source>
</evidence>
<proteinExistence type="predicted"/>
<protein>
    <submittedName>
        <fullName evidence="1">Uncharacterized protein</fullName>
    </submittedName>
</protein>
<comment type="caution">
    <text evidence="1">The sequence shown here is derived from an EMBL/GenBank/DDBJ whole genome shotgun (WGS) entry which is preliminary data.</text>
</comment>
<gene>
    <name evidence="1" type="ORF">Pcinc_026375</name>
</gene>
<dbReference type="Proteomes" id="UP001286313">
    <property type="component" value="Unassembled WGS sequence"/>
</dbReference>
<reference evidence="1" key="1">
    <citation type="submission" date="2023-10" db="EMBL/GenBank/DDBJ databases">
        <title>Genome assemblies of two species of porcelain crab, Petrolisthes cinctipes and Petrolisthes manimaculis (Anomura: Porcellanidae).</title>
        <authorList>
            <person name="Angst P."/>
        </authorList>
    </citation>
    <scope>NUCLEOTIDE SEQUENCE</scope>
    <source>
        <strain evidence="1">PB745_01</strain>
        <tissue evidence="1">Gill</tissue>
    </source>
</reference>
<dbReference type="EMBL" id="JAWQEG010003062">
    <property type="protein sequence ID" value="KAK3868208.1"/>
    <property type="molecule type" value="Genomic_DNA"/>
</dbReference>
<sequence>MDEKCGAVSGVTLGLWRPWEEPLDNAANSAFQPAILRHLKALLNTAANNSAVCLPTSYHKAPQGSAQVAALPAEVTTFLA</sequence>
<dbReference type="AlphaFoldDB" id="A0AAE1KBQ1"/>
<name>A0AAE1KBQ1_PETCI</name>